<evidence type="ECO:0000256" key="4">
    <source>
        <dbReference type="SAM" id="Coils"/>
    </source>
</evidence>
<dbReference type="PANTHER" id="PTHR28664:SF2">
    <property type="entry name" value="BRAIN-ENRICHED GUANYLATE KINASE-ASSOCIATED PROTEIN"/>
    <property type="match status" value="1"/>
</dbReference>
<feature type="compositionally biased region" description="Low complexity" evidence="5">
    <location>
        <begin position="108"/>
        <end position="137"/>
    </location>
</feature>
<dbReference type="Proteomes" id="UP000281406">
    <property type="component" value="Unassembled WGS sequence"/>
</dbReference>
<feature type="compositionally biased region" description="Low complexity" evidence="5">
    <location>
        <begin position="77"/>
        <end position="94"/>
    </location>
</feature>
<protein>
    <submittedName>
        <fullName evidence="6">Brain-enriched guanylate kinase-associated protein</fullName>
    </submittedName>
</protein>
<dbReference type="OrthoDB" id="9217007at2759"/>
<evidence type="ECO:0000256" key="3">
    <source>
        <dbReference type="ARBA" id="ARBA00023136"/>
    </source>
</evidence>
<feature type="compositionally biased region" description="Low complexity" evidence="5">
    <location>
        <begin position="833"/>
        <end position="845"/>
    </location>
</feature>
<keyword evidence="2" id="KW-0597">Phosphoprotein</keyword>
<feature type="region of interest" description="Disordered" evidence="5">
    <location>
        <begin position="594"/>
        <end position="623"/>
    </location>
</feature>
<evidence type="ECO:0000256" key="5">
    <source>
        <dbReference type="SAM" id="MobiDB-lite"/>
    </source>
</evidence>
<dbReference type="GO" id="GO:0016020">
    <property type="term" value="C:membrane"/>
    <property type="evidence" value="ECO:0007669"/>
    <property type="project" value="UniProtKB-SubCell"/>
</dbReference>
<comment type="caution">
    <text evidence="6">The sequence shown here is derived from an EMBL/GenBank/DDBJ whole genome shotgun (WGS) entry which is preliminary data.</text>
</comment>
<keyword evidence="7" id="KW-1185">Reference proteome</keyword>
<feature type="compositionally biased region" description="Basic and acidic residues" evidence="5">
    <location>
        <begin position="846"/>
        <end position="856"/>
    </location>
</feature>
<feature type="compositionally biased region" description="Low complexity" evidence="5">
    <location>
        <begin position="214"/>
        <end position="223"/>
    </location>
</feature>
<evidence type="ECO:0000313" key="7">
    <source>
        <dbReference type="Proteomes" id="UP000281406"/>
    </source>
</evidence>
<keyword evidence="4" id="KW-0175">Coiled coil</keyword>
<feature type="compositionally biased region" description="Polar residues" evidence="5">
    <location>
        <begin position="174"/>
        <end position="199"/>
    </location>
</feature>
<feature type="region of interest" description="Disordered" evidence="5">
    <location>
        <begin position="534"/>
        <end position="560"/>
    </location>
</feature>
<keyword evidence="6" id="KW-0808">Transferase</keyword>
<dbReference type="GO" id="GO:0016301">
    <property type="term" value="F:kinase activity"/>
    <property type="evidence" value="ECO:0007669"/>
    <property type="project" value="UniProtKB-KW"/>
</dbReference>
<feature type="region of interest" description="Disordered" evidence="5">
    <location>
        <begin position="1"/>
        <end position="148"/>
    </location>
</feature>
<feature type="region of interest" description="Disordered" evidence="5">
    <location>
        <begin position="828"/>
        <end position="873"/>
    </location>
</feature>
<feature type="compositionally biased region" description="Polar residues" evidence="5">
    <location>
        <begin position="385"/>
        <end position="397"/>
    </location>
</feature>
<gene>
    <name evidence="6" type="ORF">DPX16_22385</name>
</gene>
<dbReference type="PANTHER" id="PTHR28664">
    <property type="entry name" value="TIGHT JUNCTION-ASSOCIATED PROTEIN 1"/>
    <property type="match status" value="1"/>
</dbReference>
<evidence type="ECO:0000313" key="6">
    <source>
        <dbReference type="EMBL" id="ROL51289.1"/>
    </source>
</evidence>
<keyword evidence="3" id="KW-0472">Membrane</keyword>
<evidence type="ECO:0000256" key="1">
    <source>
        <dbReference type="ARBA" id="ARBA00004170"/>
    </source>
</evidence>
<feature type="compositionally biased region" description="Polar residues" evidence="5">
    <location>
        <begin position="95"/>
        <end position="107"/>
    </location>
</feature>
<reference evidence="6 7" key="1">
    <citation type="submission" date="2018-10" db="EMBL/GenBank/DDBJ databases">
        <title>Genome assembly for a Yunnan-Guizhou Plateau 3E fish, Anabarilius grahami (Regan), and its evolutionary and genetic applications.</title>
        <authorList>
            <person name="Jiang W."/>
        </authorList>
    </citation>
    <scope>NUCLEOTIDE SEQUENCE [LARGE SCALE GENOMIC DNA]</scope>
    <source>
        <strain evidence="6">AG-KIZ</strain>
        <tissue evidence="6">Muscle</tissue>
    </source>
</reference>
<evidence type="ECO:0000256" key="2">
    <source>
        <dbReference type="ARBA" id="ARBA00022553"/>
    </source>
</evidence>
<dbReference type="GO" id="GO:0045202">
    <property type="term" value="C:synapse"/>
    <property type="evidence" value="ECO:0007669"/>
    <property type="project" value="TreeGrafter"/>
</dbReference>
<comment type="subcellular location">
    <subcellularLocation>
        <location evidence="1">Membrane</location>
        <topology evidence="1">Peripheral membrane protein</topology>
    </subcellularLocation>
</comment>
<feature type="compositionally biased region" description="Polar residues" evidence="5">
    <location>
        <begin position="543"/>
        <end position="555"/>
    </location>
</feature>
<feature type="region of interest" description="Disordered" evidence="5">
    <location>
        <begin position="666"/>
        <end position="695"/>
    </location>
</feature>
<keyword evidence="6" id="KW-0418">Kinase</keyword>
<name>A0A3N0YYB1_ANAGA</name>
<feature type="compositionally biased region" description="Low complexity" evidence="5">
    <location>
        <begin position="38"/>
        <end position="51"/>
    </location>
</feature>
<organism evidence="6 7">
    <name type="scientific">Anabarilius grahami</name>
    <name type="common">Kanglang fish</name>
    <name type="synonym">Barilius grahami</name>
    <dbReference type="NCBI Taxonomy" id="495550"/>
    <lineage>
        <taxon>Eukaryota</taxon>
        <taxon>Metazoa</taxon>
        <taxon>Chordata</taxon>
        <taxon>Craniata</taxon>
        <taxon>Vertebrata</taxon>
        <taxon>Euteleostomi</taxon>
        <taxon>Actinopterygii</taxon>
        <taxon>Neopterygii</taxon>
        <taxon>Teleostei</taxon>
        <taxon>Ostariophysi</taxon>
        <taxon>Cypriniformes</taxon>
        <taxon>Xenocyprididae</taxon>
        <taxon>Xenocypridinae</taxon>
        <taxon>Xenocypridinae incertae sedis</taxon>
        <taxon>Anabarilius</taxon>
    </lineage>
</organism>
<feature type="region of interest" description="Disordered" evidence="5">
    <location>
        <begin position="169"/>
        <end position="223"/>
    </location>
</feature>
<proteinExistence type="predicted"/>
<dbReference type="AlphaFoldDB" id="A0A3N0YYB1"/>
<dbReference type="InterPro" id="IPR043441">
    <property type="entry name" value="Tjap1/BEGAIN"/>
</dbReference>
<accession>A0A3N0YYB1</accession>
<dbReference type="EMBL" id="RJVU01018862">
    <property type="protein sequence ID" value="ROL51289.1"/>
    <property type="molecule type" value="Genomic_DNA"/>
</dbReference>
<sequence length="886" mass="97470">MQNGSSKTGRGVMVNGTTSTLKRQPRPKTASGRQERGSCSSSASCPVYSGCDLDEEPPPRCPSSLSSPTLHGSTSMKGSVSSLQGSLSSLKGSVTSLKSFPTSSALQGSSLRSSSPSLRSSSPSLRSSSPSLRSGSSSEDDSWDTNSWSSGATCLLRSSIKQHSEEVFRVRAGSASQPGGTSDSETGYQNSDSCLGSESQEGEDQAVEDRRDSTSSAASTASTDLEHKIEEKLKFSQFLDEVTCRVLNPECLQAFGAPVRQKEPLVTSSLQCLNLTPVSSPLSCRPWFASCRDSADVSMYKWAKCMPSCKILDASETLRRTQEESGTLGRTYLETDIDRVRREDEVSLTSPRDVENRTLQLRGESSRKCPSPVSKRSDGAPQPPYRSTSLPRPAVSSITETLTNTLRKNMKKVYIGKTAVKAPRNGGKHQKRRIQSSYAALQRINQDMEEKIHRTTQRYEEEKRSLSREIVTLNKHLMDAKITIQKLRADNLPADLQERVSSHMEKQGRVQSVALHHSCSDAVPTAVIGRVLEKPEPGRSCPVTRSPSPQAQEFPSGTDKVQRRAAYKLSDLYCSDTALYCPTDERRHDRWLERRQSADQSGQIRGHTDSNPEDESLPQSFSLHEDPFGSLPACYSSFSMASDEKAQVSSSQQALFTNWRDGDYEHKNPSSYGKEHPGFSKSSSFQNGGSLAHGYSVSEAHGDRQVHVPEDPRGVWRQMSVEDMNTFFCSPRRASPFSFSERHFAVGPAKIKLGPLYSSFQEGDHVFHTRAPDLRFPASAGSSPALNPKISLNALKKGLMFRSKDAGQDSTSSFFKDKQNTDEDALRRDYAHESPSSSVESLKSLDIQRYKKDLQKKTPQHQKSGNAGLSRKDSLTKAQLYGTLLN</sequence>
<feature type="compositionally biased region" description="Basic and acidic residues" evidence="5">
    <location>
        <begin position="666"/>
        <end position="678"/>
    </location>
</feature>
<feature type="region of interest" description="Disordered" evidence="5">
    <location>
        <begin position="343"/>
        <end position="397"/>
    </location>
</feature>
<feature type="compositionally biased region" description="Polar residues" evidence="5">
    <location>
        <begin position="680"/>
        <end position="689"/>
    </location>
</feature>
<feature type="coiled-coil region" evidence="4">
    <location>
        <begin position="431"/>
        <end position="476"/>
    </location>
</feature>